<proteinExistence type="inferred from homology"/>
<evidence type="ECO:0000256" key="10">
    <source>
        <dbReference type="SAM" id="MobiDB-lite"/>
    </source>
</evidence>
<evidence type="ECO:0000256" key="4">
    <source>
        <dbReference type="ARBA" id="ARBA00022679"/>
    </source>
</evidence>
<comment type="similarity">
    <text evidence="3">Belongs to the MNN1/MNT family.</text>
</comment>
<organism evidence="12 13">
    <name type="scientific">Colletotrichum spinosum</name>
    <dbReference type="NCBI Taxonomy" id="1347390"/>
    <lineage>
        <taxon>Eukaryota</taxon>
        <taxon>Fungi</taxon>
        <taxon>Dikarya</taxon>
        <taxon>Ascomycota</taxon>
        <taxon>Pezizomycotina</taxon>
        <taxon>Sordariomycetes</taxon>
        <taxon>Hypocreomycetidae</taxon>
        <taxon>Glomerellales</taxon>
        <taxon>Glomerellaceae</taxon>
        <taxon>Colletotrichum</taxon>
        <taxon>Colletotrichum orbiculare species complex</taxon>
    </lineage>
</organism>
<evidence type="ECO:0000256" key="6">
    <source>
        <dbReference type="ARBA" id="ARBA00022968"/>
    </source>
</evidence>
<evidence type="ECO:0000256" key="9">
    <source>
        <dbReference type="ARBA" id="ARBA00023136"/>
    </source>
</evidence>
<keyword evidence="8" id="KW-0333">Golgi apparatus</keyword>
<protein>
    <submittedName>
        <fullName evidence="12">Alpha-1,2-mannosyltransferase MNN21</fullName>
    </submittedName>
</protein>
<dbReference type="EMBL" id="QAPG01010715">
    <property type="protein sequence ID" value="TDZ13124.1"/>
    <property type="molecule type" value="Genomic_DNA"/>
</dbReference>
<dbReference type="AlphaFoldDB" id="A0A4R8PQ85"/>
<keyword evidence="12" id="KW-0328">Glycosyltransferase</keyword>
<gene>
    <name evidence="12" type="primary">MNN21</name>
    <name evidence="12" type="ORF">C8035_v000492</name>
</gene>
<sequence>MLLAKPIRRPPYGLLLAVLAVTTFYLYHPPSFHSLLPSRKDFRPQKAPNATAHLLSETTQQYWSTLHATLKKTSPSIPPLKFSRPVNGEEIDPGRNDNTTPRPDLIQISAADLEALKTGHRGFVSLLKFLAPRLPRWKGSKGVVLTAGGGYLGDALTSILMLRRSGSQLPAHVFVDTPSERDPLICDEILPRLNVECLVFSDLLRPTDGVKHYQYKVLSILLSPFEKVLYLDADAWPIRSPDTLFASEPFTTHGIISWPDFWVTTISPVFHRAANISASPVLRRRSSESGILLYDKSTHADSLLLSTYYNWYGPGCYYPLLSQGAPGEGDKETFVQAALALGRNFWDVRTPVTVLGRWINGTFETSGMKQADPERDFQLQKAHGAVATDHAREPPAETKAAPLFIHHNLFKVDIMALGRATDPMFRRDEKGRFGRLWGPDRSLVEDSGYDVERAMWDTVLDAHCAADGPIASGGCVELEEWYKAVFVDSPPLVEGL</sequence>
<keyword evidence="7 11" id="KW-1133">Transmembrane helix</keyword>
<keyword evidence="6" id="KW-0735">Signal-anchor</keyword>
<evidence type="ECO:0000313" key="12">
    <source>
        <dbReference type="EMBL" id="TDZ13124.1"/>
    </source>
</evidence>
<dbReference type="GO" id="GO:0046354">
    <property type="term" value="P:mannan biosynthetic process"/>
    <property type="evidence" value="ECO:0007669"/>
    <property type="project" value="TreeGrafter"/>
</dbReference>
<dbReference type="PANTHER" id="PTHR31646">
    <property type="entry name" value="ALPHA-1,2-MANNOSYLTRANSFERASE MNN2"/>
    <property type="match status" value="1"/>
</dbReference>
<dbReference type="GO" id="GO:0000026">
    <property type="term" value="F:alpha-1,2-mannosyltransferase activity"/>
    <property type="evidence" value="ECO:0007669"/>
    <property type="project" value="TreeGrafter"/>
</dbReference>
<evidence type="ECO:0000256" key="2">
    <source>
        <dbReference type="ARBA" id="ARBA00004922"/>
    </source>
</evidence>
<keyword evidence="13" id="KW-1185">Reference proteome</keyword>
<keyword evidence="9 11" id="KW-0472">Membrane</keyword>
<comment type="pathway">
    <text evidence="2">Protein modification; protein glycosylation.</text>
</comment>
<dbReference type="InterPro" id="IPR029044">
    <property type="entry name" value="Nucleotide-diphossugar_trans"/>
</dbReference>
<name>A0A4R8PQ85_9PEZI</name>
<comment type="caution">
    <text evidence="12">The sequence shown here is derived from an EMBL/GenBank/DDBJ whole genome shotgun (WGS) entry which is preliminary data.</text>
</comment>
<feature type="region of interest" description="Disordered" evidence="10">
    <location>
        <begin position="78"/>
        <end position="102"/>
    </location>
</feature>
<evidence type="ECO:0000256" key="3">
    <source>
        <dbReference type="ARBA" id="ARBA00009105"/>
    </source>
</evidence>
<evidence type="ECO:0000256" key="7">
    <source>
        <dbReference type="ARBA" id="ARBA00022989"/>
    </source>
</evidence>
<dbReference type="Pfam" id="PF11051">
    <property type="entry name" value="Mannosyl_trans3"/>
    <property type="match status" value="2"/>
</dbReference>
<comment type="subcellular location">
    <subcellularLocation>
        <location evidence="1">Golgi apparatus membrane</location>
        <topology evidence="1">Single-pass type II membrane protein</topology>
    </subcellularLocation>
</comment>
<keyword evidence="5 11" id="KW-0812">Transmembrane</keyword>
<evidence type="ECO:0000256" key="5">
    <source>
        <dbReference type="ARBA" id="ARBA00022692"/>
    </source>
</evidence>
<dbReference type="GO" id="GO:0000139">
    <property type="term" value="C:Golgi membrane"/>
    <property type="evidence" value="ECO:0007669"/>
    <property type="project" value="UniProtKB-SubCell"/>
</dbReference>
<accession>A0A4R8PQ85</accession>
<evidence type="ECO:0000313" key="13">
    <source>
        <dbReference type="Proteomes" id="UP000295083"/>
    </source>
</evidence>
<dbReference type="SUPFAM" id="SSF53448">
    <property type="entry name" value="Nucleotide-diphospho-sugar transferases"/>
    <property type="match status" value="1"/>
</dbReference>
<evidence type="ECO:0000256" key="1">
    <source>
        <dbReference type="ARBA" id="ARBA00004323"/>
    </source>
</evidence>
<feature type="transmembrane region" description="Helical" evidence="11">
    <location>
        <begin position="12"/>
        <end position="28"/>
    </location>
</feature>
<dbReference type="Gene3D" id="3.90.550.10">
    <property type="entry name" value="Spore Coat Polysaccharide Biosynthesis Protein SpsA, Chain A"/>
    <property type="match status" value="1"/>
</dbReference>
<dbReference type="Proteomes" id="UP000295083">
    <property type="component" value="Unassembled WGS sequence"/>
</dbReference>
<dbReference type="PANTHER" id="PTHR31646:SF1">
    <property type="entry name" value="ALPHA-1,2-MANNOSYLTRANSFERASE MNN2"/>
    <property type="match status" value="1"/>
</dbReference>
<dbReference type="InterPro" id="IPR022751">
    <property type="entry name" value="Alpha_mannosyltransferase"/>
</dbReference>
<keyword evidence="4 12" id="KW-0808">Transferase</keyword>
<evidence type="ECO:0000256" key="11">
    <source>
        <dbReference type="SAM" id="Phobius"/>
    </source>
</evidence>
<reference evidence="12 13" key="1">
    <citation type="submission" date="2018-11" db="EMBL/GenBank/DDBJ databases">
        <title>Genome sequence and assembly of Colletotrichum spinosum.</title>
        <authorList>
            <person name="Gan P."/>
            <person name="Shirasu K."/>
        </authorList>
    </citation>
    <scope>NUCLEOTIDE SEQUENCE [LARGE SCALE GENOMIC DNA]</scope>
    <source>
        <strain evidence="12 13">CBS 515.97</strain>
    </source>
</reference>
<evidence type="ECO:0000256" key="8">
    <source>
        <dbReference type="ARBA" id="ARBA00023034"/>
    </source>
</evidence>